<dbReference type="EMBL" id="PSQG01000004">
    <property type="protein sequence ID" value="RCH45515.1"/>
    <property type="molecule type" value="Genomic_DNA"/>
</dbReference>
<dbReference type="Pfam" id="PF01554">
    <property type="entry name" value="MatE"/>
    <property type="match status" value="2"/>
</dbReference>
<feature type="transmembrane region" description="Helical" evidence="7">
    <location>
        <begin position="240"/>
        <end position="264"/>
    </location>
</feature>
<keyword evidence="2" id="KW-0813">Transport</keyword>
<dbReference type="GO" id="GO:0042910">
    <property type="term" value="F:xenobiotic transmembrane transporter activity"/>
    <property type="evidence" value="ECO:0007669"/>
    <property type="project" value="InterPro"/>
</dbReference>
<dbReference type="NCBIfam" id="TIGR00797">
    <property type="entry name" value="matE"/>
    <property type="match status" value="1"/>
</dbReference>
<comment type="caution">
    <text evidence="8">The sequence shown here is derived from an EMBL/GenBank/DDBJ whole genome shotgun (WGS) entry which is preliminary data.</text>
</comment>
<dbReference type="AlphaFoldDB" id="A0A367G4E0"/>
<feature type="transmembrane region" description="Helical" evidence="7">
    <location>
        <begin position="284"/>
        <end position="302"/>
    </location>
</feature>
<protein>
    <submittedName>
        <fullName evidence="8">MATE family efflux transporter</fullName>
    </submittedName>
</protein>
<feature type="transmembrane region" description="Helical" evidence="7">
    <location>
        <begin position="133"/>
        <end position="154"/>
    </location>
</feature>
<evidence type="ECO:0000313" key="9">
    <source>
        <dbReference type="Proteomes" id="UP000253208"/>
    </source>
</evidence>
<dbReference type="PANTHER" id="PTHR42925">
    <property type="entry name" value="MULTIDRUG AND TOXIN EFFLUX PROTEIN MATE FAMILY"/>
    <property type="match status" value="1"/>
</dbReference>
<dbReference type="RefSeq" id="WP_015524473.1">
    <property type="nucleotide sequence ID" value="NZ_PSQG01000004.1"/>
</dbReference>
<evidence type="ECO:0000256" key="7">
    <source>
        <dbReference type="SAM" id="Phobius"/>
    </source>
</evidence>
<evidence type="ECO:0000313" key="8">
    <source>
        <dbReference type="EMBL" id="RCH45515.1"/>
    </source>
</evidence>
<keyword evidence="6 7" id="KW-0472">Membrane</keyword>
<evidence type="ECO:0000256" key="2">
    <source>
        <dbReference type="ARBA" id="ARBA00022448"/>
    </source>
</evidence>
<accession>A0A367G4E0</accession>
<dbReference type="InterPro" id="IPR047135">
    <property type="entry name" value="YsiQ"/>
</dbReference>
<proteinExistence type="predicted"/>
<comment type="subcellular location">
    <subcellularLocation>
        <location evidence="1">Cell membrane</location>
        <topology evidence="1">Multi-pass membrane protein</topology>
    </subcellularLocation>
</comment>
<feature type="transmembrane region" description="Helical" evidence="7">
    <location>
        <begin position="193"/>
        <end position="219"/>
    </location>
</feature>
<feature type="transmembrane region" description="Helical" evidence="7">
    <location>
        <begin position="399"/>
        <end position="424"/>
    </location>
</feature>
<reference evidence="8 9" key="1">
    <citation type="submission" date="2018-02" db="EMBL/GenBank/DDBJ databases">
        <title>Complete genome sequencing of Faecalibacterium prausnitzii strains isolated from the human gut.</title>
        <authorList>
            <person name="Fitzgerald B.C."/>
            <person name="Shkoporov A.N."/>
            <person name="Ross P.R."/>
            <person name="Hill C."/>
        </authorList>
    </citation>
    <scope>NUCLEOTIDE SEQUENCE [LARGE SCALE GENOMIC DNA]</scope>
    <source>
        <strain evidence="8 9">APC942/31-1</strain>
    </source>
</reference>
<organism evidence="8 9">
    <name type="scientific">Blautia obeum</name>
    <dbReference type="NCBI Taxonomy" id="40520"/>
    <lineage>
        <taxon>Bacteria</taxon>
        <taxon>Bacillati</taxon>
        <taxon>Bacillota</taxon>
        <taxon>Clostridia</taxon>
        <taxon>Lachnospirales</taxon>
        <taxon>Lachnospiraceae</taxon>
        <taxon>Blautia</taxon>
    </lineage>
</organism>
<keyword evidence="3" id="KW-1003">Cell membrane</keyword>
<keyword evidence="4 7" id="KW-0812">Transmembrane</keyword>
<evidence type="ECO:0000256" key="1">
    <source>
        <dbReference type="ARBA" id="ARBA00004651"/>
    </source>
</evidence>
<feature type="transmembrane region" description="Helical" evidence="7">
    <location>
        <begin position="20"/>
        <end position="43"/>
    </location>
</feature>
<dbReference type="InterPro" id="IPR048279">
    <property type="entry name" value="MdtK-like"/>
</dbReference>
<evidence type="ECO:0000256" key="6">
    <source>
        <dbReference type="ARBA" id="ARBA00023136"/>
    </source>
</evidence>
<sequence length="457" mass="50279">MRNQLSQRDDFYPQIVKLVIPIIIQNLLSAAVNSADVIMLNFVGQSSISAVSLAANYSNVLFMVYYGLGTGATLLCAQYYGKGDYKAIQIIEGIALRFSMIISVLVALVAFTMPQMMMKLFTNDPKLLAIGSSYIRIMGITYICWGMTEVYLAVLRSIGRVTTSMAMNMLAFGLNILLNATFIFGLFGAPKLGATGVAIATALSRMIELIACFIVSAFSKNVRLDLRCMFTKNKLLFSDFVRLSLPALGNDISWSIGFSMYSVILGHLGTDAVAANSLVVVVRNIGSVFCFGIASAGGILLGNVMGQGDLERSRRYASKTLKLTVIAGFLGGLIVLAITPFVMRFASLTPTAMHYLKYMLLINSYYIMGSAVNTTLIAGVFRAGGDTKFGLICDTIDMWVYAVPLGFFTAFVLKLPVMWVYFLLCTDEFVKWPWVIKRYLSGKWAKNITRENIFENK</sequence>
<feature type="transmembrane region" description="Helical" evidence="7">
    <location>
        <begin position="63"/>
        <end position="81"/>
    </location>
</feature>
<evidence type="ECO:0000256" key="5">
    <source>
        <dbReference type="ARBA" id="ARBA00022989"/>
    </source>
</evidence>
<dbReference type="GO" id="GO:0005886">
    <property type="term" value="C:plasma membrane"/>
    <property type="evidence" value="ECO:0007669"/>
    <property type="project" value="UniProtKB-SubCell"/>
</dbReference>
<gene>
    <name evidence="8" type="ORF">C4886_04115</name>
</gene>
<feature type="transmembrane region" description="Helical" evidence="7">
    <location>
        <begin position="355"/>
        <end position="378"/>
    </location>
</feature>
<keyword evidence="5 7" id="KW-1133">Transmembrane helix</keyword>
<feature type="transmembrane region" description="Helical" evidence="7">
    <location>
        <begin position="166"/>
        <end position="187"/>
    </location>
</feature>
<dbReference type="GO" id="GO:0015297">
    <property type="term" value="F:antiporter activity"/>
    <property type="evidence" value="ECO:0007669"/>
    <property type="project" value="InterPro"/>
</dbReference>
<dbReference type="InterPro" id="IPR002528">
    <property type="entry name" value="MATE_fam"/>
</dbReference>
<name>A0A367G4E0_9FIRM</name>
<feature type="transmembrane region" description="Helical" evidence="7">
    <location>
        <begin position="323"/>
        <end position="343"/>
    </location>
</feature>
<dbReference type="Proteomes" id="UP000253208">
    <property type="component" value="Unassembled WGS sequence"/>
</dbReference>
<dbReference type="PIRSF" id="PIRSF006603">
    <property type="entry name" value="DinF"/>
    <property type="match status" value="1"/>
</dbReference>
<evidence type="ECO:0000256" key="3">
    <source>
        <dbReference type="ARBA" id="ARBA00022475"/>
    </source>
</evidence>
<dbReference type="PANTHER" id="PTHR42925:SF2">
    <property type="entry name" value="NA+ DRIVEN MULTIDRUG EFFLUX PUMP"/>
    <property type="match status" value="1"/>
</dbReference>
<dbReference type="CDD" id="cd13134">
    <property type="entry name" value="MATE_like_8"/>
    <property type="match status" value="1"/>
</dbReference>
<feature type="transmembrane region" description="Helical" evidence="7">
    <location>
        <begin position="93"/>
        <end position="113"/>
    </location>
</feature>
<evidence type="ECO:0000256" key="4">
    <source>
        <dbReference type="ARBA" id="ARBA00022692"/>
    </source>
</evidence>